<keyword evidence="2" id="KW-1185">Reference proteome</keyword>
<dbReference type="EMBL" id="JAPFFF010000001">
    <property type="protein sequence ID" value="KAK8900288.1"/>
    <property type="molecule type" value="Genomic_DNA"/>
</dbReference>
<evidence type="ECO:0000313" key="1">
    <source>
        <dbReference type="EMBL" id="KAK8900288.1"/>
    </source>
</evidence>
<organism evidence="1 2">
    <name type="scientific">Tritrichomonas musculus</name>
    <dbReference type="NCBI Taxonomy" id="1915356"/>
    <lineage>
        <taxon>Eukaryota</taxon>
        <taxon>Metamonada</taxon>
        <taxon>Parabasalia</taxon>
        <taxon>Tritrichomonadida</taxon>
        <taxon>Tritrichomonadidae</taxon>
        <taxon>Tritrichomonas</taxon>
    </lineage>
</organism>
<comment type="caution">
    <text evidence="1">The sequence shown here is derived from an EMBL/GenBank/DDBJ whole genome shotgun (WGS) entry which is preliminary data.</text>
</comment>
<protein>
    <submittedName>
        <fullName evidence="1">Uncharacterized protein</fullName>
    </submittedName>
</protein>
<reference evidence="1 2" key="1">
    <citation type="submission" date="2024-04" db="EMBL/GenBank/DDBJ databases">
        <title>Tritrichomonas musculus Genome.</title>
        <authorList>
            <person name="Alves-Ferreira E."/>
            <person name="Grigg M."/>
            <person name="Lorenzi H."/>
            <person name="Galac M."/>
        </authorList>
    </citation>
    <scope>NUCLEOTIDE SEQUENCE [LARGE SCALE GENOMIC DNA]</scope>
    <source>
        <strain evidence="1 2">EAF2021</strain>
    </source>
</reference>
<sequence>MGSSSSADTEFEEWLQWITDRAFKDTNYDFTYRHLTESEKAMINFSIIRIMETRRRIDTKLTALSIEDEHILDVLDY</sequence>
<dbReference type="Proteomes" id="UP001470230">
    <property type="component" value="Unassembled WGS sequence"/>
</dbReference>
<evidence type="ECO:0000313" key="2">
    <source>
        <dbReference type="Proteomes" id="UP001470230"/>
    </source>
</evidence>
<name>A0ABR2LB83_9EUKA</name>
<accession>A0ABR2LB83</accession>
<proteinExistence type="predicted"/>
<gene>
    <name evidence="1" type="ORF">M9Y10_002611</name>
</gene>